<proteinExistence type="predicted"/>
<accession>A0A423VP48</accession>
<sequence>MAEKDAPNPLAALPDPPAVSMRTIAITGILCDIYGLEDLPSNLTHVSVLWLHNPRLGSKERMAHIAQRVVGEYNRTRAGQSTRGLIAAAFDQRNHGTREAHPLANQSWKKDNPHHAQDMFGIVSGAVVDTRLLIDALPGYLFLEYCPSQPAFDQHLCLGVSLGGHSTWQTLFADPRVTAGVSIIGCPDFQYRARLSKLSTYEKETQGAGFLGSKDFPPALVAQCAQFDPKGIVFGTDDVVEAPSEAQQANLRQILDKHVKGKRLLMTTGGDDKLVPWRCSEPFTKFFTNAAEGWYKDSGLVVDNRVYTGVGHECSPGMVVDAVHFVCEAVNGADLASSSAASKI</sequence>
<keyword evidence="2" id="KW-1185">Reference proteome</keyword>
<evidence type="ECO:0008006" key="3">
    <source>
        <dbReference type="Google" id="ProtNLM"/>
    </source>
</evidence>
<dbReference type="Proteomes" id="UP000283895">
    <property type="component" value="Unassembled WGS sequence"/>
</dbReference>
<evidence type="ECO:0000313" key="1">
    <source>
        <dbReference type="EMBL" id="ROV92795.1"/>
    </source>
</evidence>
<comment type="caution">
    <text evidence="1">The sequence shown here is derived from an EMBL/GenBank/DDBJ whole genome shotgun (WGS) entry which is preliminary data.</text>
</comment>
<name>A0A423VP48_9PEZI</name>
<dbReference type="OrthoDB" id="2152248at2759"/>
<dbReference type="AlphaFoldDB" id="A0A423VP48"/>
<reference evidence="1 2" key="1">
    <citation type="submission" date="2015-09" db="EMBL/GenBank/DDBJ databases">
        <title>Host preference determinants of Valsa canker pathogens revealed by comparative genomics.</title>
        <authorList>
            <person name="Yin Z."/>
            <person name="Huang L."/>
        </authorList>
    </citation>
    <scope>NUCLEOTIDE SEQUENCE [LARGE SCALE GENOMIC DNA]</scope>
    <source>
        <strain evidence="1 2">03-1</strain>
    </source>
</reference>
<dbReference type="PANTHER" id="PTHR47381">
    <property type="entry name" value="ALPHA/BETA-HYDROLASES SUPERFAMILY PROTEIN"/>
    <property type="match status" value="1"/>
</dbReference>
<protein>
    <recommendedName>
        <fullName evidence="3">AB hydrolase-1 domain-containing protein</fullName>
    </recommendedName>
</protein>
<dbReference type="InterPro" id="IPR029058">
    <property type="entry name" value="AB_hydrolase_fold"/>
</dbReference>
<dbReference type="EMBL" id="LKEA01000048">
    <property type="protein sequence ID" value="ROV92795.1"/>
    <property type="molecule type" value="Genomic_DNA"/>
</dbReference>
<dbReference type="PANTHER" id="PTHR47381:SF3">
    <property type="entry name" value="ALPHA_BETA-HYDROLASES SUPERFAMILY PROTEIN"/>
    <property type="match status" value="1"/>
</dbReference>
<gene>
    <name evidence="1" type="ORF">VMCG_09069</name>
</gene>
<organism evidence="1 2">
    <name type="scientific">Cytospora schulzeri</name>
    <dbReference type="NCBI Taxonomy" id="448051"/>
    <lineage>
        <taxon>Eukaryota</taxon>
        <taxon>Fungi</taxon>
        <taxon>Dikarya</taxon>
        <taxon>Ascomycota</taxon>
        <taxon>Pezizomycotina</taxon>
        <taxon>Sordariomycetes</taxon>
        <taxon>Sordariomycetidae</taxon>
        <taxon>Diaporthales</taxon>
        <taxon>Cytosporaceae</taxon>
        <taxon>Cytospora</taxon>
    </lineage>
</organism>
<dbReference type="STRING" id="356882.A0A423VP48"/>
<dbReference type="SUPFAM" id="SSF53474">
    <property type="entry name" value="alpha/beta-Hydrolases"/>
    <property type="match status" value="1"/>
</dbReference>
<evidence type="ECO:0000313" key="2">
    <source>
        <dbReference type="Proteomes" id="UP000283895"/>
    </source>
</evidence>
<dbReference type="Gene3D" id="3.40.50.1820">
    <property type="entry name" value="alpha/beta hydrolase"/>
    <property type="match status" value="1"/>
</dbReference>